<dbReference type="InterPro" id="IPR051016">
    <property type="entry name" value="Diverse_Substrate_AcTransf"/>
</dbReference>
<dbReference type="SUPFAM" id="SSF55729">
    <property type="entry name" value="Acyl-CoA N-acyltransferases (Nat)"/>
    <property type="match status" value="1"/>
</dbReference>
<dbReference type="PANTHER" id="PTHR10545">
    <property type="entry name" value="DIAMINE N-ACETYLTRANSFERASE"/>
    <property type="match status" value="1"/>
</dbReference>
<keyword evidence="5" id="KW-1185">Reference proteome</keyword>
<keyword evidence="1" id="KW-0808">Transferase</keyword>
<proteinExistence type="predicted"/>
<evidence type="ECO:0000313" key="4">
    <source>
        <dbReference type="EMBL" id="KAG5462220.1"/>
    </source>
</evidence>
<name>A0A8H7ZZK1_9FUNG</name>
<gene>
    <name evidence="4" type="ORF">BJ554DRAFT_5479</name>
</gene>
<dbReference type="InterPro" id="IPR016181">
    <property type="entry name" value="Acyl_CoA_acyltransferase"/>
</dbReference>
<protein>
    <recommendedName>
        <fullName evidence="6">GNAT family N-acetyltransferase</fullName>
    </recommendedName>
</protein>
<dbReference type="PANTHER" id="PTHR10545:SF29">
    <property type="entry name" value="GH14572P-RELATED"/>
    <property type="match status" value="1"/>
</dbReference>
<feature type="region of interest" description="Disordered" evidence="3">
    <location>
        <begin position="54"/>
        <end position="77"/>
    </location>
</feature>
<feature type="compositionally biased region" description="Basic residues" evidence="3">
    <location>
        <begin position="54"/>
        <end position="68"/>
    </location>
</feature>
<feature type="non-terminal residue" evidence="4">
    <location>
        <position position="234"/>
    </location>
</feature>
<dbReference type="GO" id="GO:0008080">
    <property type="term" value="F:N-acetyltransferase activity"/>
    <property type="evidence" value="ECO:0007669"/>
    <property type="project" value="TreeGrafter"/>
</dbReference>
<dbReference type="Proteomes" id="UP000673691">
    <property type="component" value="Unassembled WGS sequence"/>
</dbReference>
<evidence type="ECO:0000256" key="3">
    <source>
        <dbReference type="SAM" id="MobiDB-lite"/>
    </source>
</evidence>
<dbReference type="EMBL" id="JAEFCI010002456">
    <property type="protein sequence ID" value="KAG5462220.1"/>
    <property type="molecule type" value="Genomic_DNA"/>
</dbReference>
<evidence type="ECO:0000313" key="5">
    <source>
        <dbReference type="Proteomes" id="UP000673691"/>
    </source>
</evidence>
<evidence type="ECO:0000256" key="1">
    <source>
        <dbReference type="ARBA" id="ARBA00022679"/>
    </source>
</evidence>
<accession>A0A8H7ZZK1</accession>
<organism evidence="4 5">
    <name type="scientific">Olpidium bornovanus</name>
    <dbReference type="NCBI Taxonomy" id="278681"/>
    <lineage>
        <taxon>Eukaryota</taxon>
        <taxon>Fungi</taxon>
        <taxon>Fungi incertae sedis</taxon>
        <taxon>Olpidiomycota</taxon>
        <taxon>Olpidiomycotina</taxon>
        <taxon>Olpidiomycetes</taxon>
        <taxon>Olpidiales</taxon>
        <taxon>Olpidiaceae</taxon>
        <taxon>Olpidium</taxon>
    </lineage>
</organism>
<dbReference type="OrthoDB" id="7305308at2759"/>
<evidence type="ECO:0008006" key="6">
    <source>
        <dbReference type="Google" id="ProtNLM"/>
    </source>
</evidence>
<dbReference type="Gene3D" id="3.40.630.30">
    <property type="match status" value="1"/>
</dbReference>
<keyword evidence="2" id="KW-0012">Acyltransferase</keyword>
<comment type="caution">
    <text evidence="4">The sequence shown here is derived from an EMBL/GenBank/DDBJ whole genome shotgun (WGS) entry which is preliminary data.</text>
</comment>
<evidence type="ECO:0000256" key="2">
    <source>
        <dbReference type="ARBA" id="ARBA00023315"/>
    </source>
</evidence>
<dbReference type="AlphaFoldDB" id="A0A8H7ZZK1"/>
<reference evidence="4 5" key="1">
    <citation type="journal article" name="Sci. Rep.">
        <title>Genome-scale phylogenetic analyses confirm Olpidium as the closest living zoosporic fungus to the non-flagellated, terrestrial fungi.</title>
        <authorList>
            <person name="Chang Y."/>
            <person name="Rochon D."/>
            <person name="Sekimoto S."/>
            <person name="Wang Y."/>
            <person name="Chovatia M."/>
            <person name="Sandor L."/>
            <person name="Salamov A."/>
            <person name="Grigoriev I.V."/>
            <person name="Stajich J.E."/>
            <person name="Spatafora J.W."/>
        </authorList>
    </citation>
    <scope>NUCLEOTIDE SEQUENCE [LARGE SCALE GENOMIC DNA]</scope>
    <source>
        <strain evidence="4">S191</strain>
    </source>
</reference>
<sequence>MISFPGRRPLACPHISDHDARGCRLPSSRLTAHSRIWSGVGPVTDLTLILRRSRSPRARHNRTARRRNVPAERAPGRRDSLRATLWFCDTPESGAAGSSAADRGPCRRRDQGNRSLLCLYEASSAFYRRVSHLPQARARHVHQAGSTVSGGDPMIVATGDVTVRSATPADCELIHRFVTELAAYEKAADKVLATPDSYRATLFGDRPYAHVAIGSLAGEDVGMALYYFNYVGAR</sequence>